<reference evidence="6 7" key="1">
    <citation type="journal article" date="2020" name="IScience">
        <title>Genome Sequencing of the Endangered Kingdonia uniflora (Circaeasteraceae, Ranunculales) Reveals Potential Mechanisms of Evolutionary Specialization.</title>
        <authorList>
            <person name="Sun Y."/>
            <person name="Deng T."/>
            <person name="Zhang A."/>
            <person name="Moore M.J."/>
            <person name="Landis J.B."/>
            <person name="Lin N."/>
            <person name="Zhang H."/>
            <person name="Zhang X."/>
            <person name="Huang J."/>
            <person name="Zhang X."/>
            <person name="Sun H."/>
            <person name="Wang H."/>
        </authorList>
    </citation>
    <scope>NUCLEOTIDE SEQUENCE [LARGE SCALE GENOMIC DNA]</scope>
    <source>
        <strain evidence="6">TB1705</strain>
        <tissue evidence="6">Leaf</tissue>
    </source>
</reference>
<evidence type="ECO:0000256" key="1">
    <source>
        <dbReference type="PROSITE-ProRule" id="PRU00175"/>
    </source>
</evidence>
<protein>
    <recommendedName>
        <fullName evidence="8">CCR4-NOT transcription complex subunit 4</fullName>
    </recommendedName>
</protein>
<proteinExistence type="predicted"/>
<evidence type="ECO:0000259" key="4">
    <source>
        <dbReference type="PROSITE" id="PS50089"/>
    </source>
</evidence>
<feature type="compositionally biased region" description="Low complexity" evidence="3">
    <location>
        <begin position="411"/>
        <end position="437"/>
    </location>
</feature>
<dbReference type="GO" id="GO:0003723">
    <property type="term" value="F:RNA binding"/>
    <property type="evidence" value="ECO:0007669"/>
    <property type="project" value="UniProtKB-UniRule"/>
</dbReference>
<keyword evidence="2" id="KW-0694">RNA-binding</keyword>
<dbReference type="PANTHER" id="PTHR12603">
    <property type="entry name" value="CCR4-NOT TRANSCRIPTION COMPLEX RELATED"/>
    <property type="match status" value="1"/>
</dbReference>
<dbReference type="Pfam" id="PF00076">
    <property type="entry name" value="RRM_1"/>
    <property type="match status" value="1"/>
</dbReference>
<dbReference type="PANTHER" id="PTHR12603:SF36">
    <property type="entry name" value="RNA BINDING (RRM_RBD_RNP MOTIFS) FAMILY PROTEIN"/>
    <property type="match status" value="1"/>
</dbReference>
<dbReference type="Pfam" id="PF14570">
    <property type="entry name" value="zf-RING_4"/>
    <property type="match status" value="1"/>
</dbReference>
<gene>
    <name evidence="6" type="ORF">GIB67_002238</name>
</gene>
<dbReference type="GO" id="GO:0004842">
    <property type="term" value="F:ubiquitin-protein transferase activity"/>
    <property type="evidence" value="ECO:0007669"/>
    <property type="project" value="InterPro"/>
</dbReference>
<evidence type="ECO:0000259" key="5">
    <source>
        <dbReference type="PROSITE" id="PS50102"/>
    </source>
</evidence>
<dbReference type="InterPro" id="IPR003954">
    <property type="entry name" value="RRM_euk-type"/>
</dbReference>
<sequence length="1036" mass="114600">MADEGEKSCPLCAEEMDVTDQQLKPCKCGYEICVWCWHHIMDMAEKDDTGGRCPACRTPYDKEKIVGMAASCERLVAEINSDRKLKSQKTKSKPHDGKKHLSSVRVIQRNLVYINGLPMSVADEDALQRRDYFSQYGKVMKVSISRTAGGAIQQSPNNTFSVYITYSKEDEAVRCIQSVHGFTLEGKPLRACFGTTKYCHAWLRNTHCSNPDCLYLHDVGREEDSFTKDEIDTAFTRSRVQQITGATYNMQRRSGSVLPPPVDDFISAGTASAVKPVAKVPVNNPVNQMLGSPPKDISGRSAALPAGASWGLRASNGCPPASNAACVNGPTKENSEPYNGSLDTHSVVIGTTQDSTARIDAKVKSLATEESRETRESDTEWTWESSKQDNAIDSQIPIPNFSKKVVQDAVPTDTTSSSLPPTVTNSSDLSRQSSSPSDVVENVGVNKKAQSLCSGLSSLTIDSHLDTERSDVTRSSSLVPNHMLFNSQENHGLQQPNQEQVRDLIPPSSNIPVVSDGVFDLRESSSWGLGSHSLLLPGKCSKLENDLLPLGAQRLNVVDSSVSNHSSSRLWQHGNACDTSNLASGDFRILHRKLDEPLVQLTSSDSLFSNGYNEKEIRSSAHLEKSYQQSNLFVNGEKDAYLGRLGHNGVSTFQKDSTLDLGESSIISNILSMDFDTWDESLASPHNLAKLLSKGDTDHGSLKSSNSWKVQNNNQSRFSFARQEDYVNQGTEFEPSLNSNGHMKKKCYNPQDYSERMDLYSDMYRNGVQSNFFDDSDTFLRNSSIMQSDKLSVCFIIAAKAQVSAPPGFSVPSRAPPPGFSFQERMDQAFHISGNNLHEHSSLLRNQYQVQANRNHGSIDDVELIDPAILAVGRGTLPNGINSSGLDMRSSFTPQHSLSETDIRLQLLMQQNISTHQNSRYSDISAHQNSRYSDISAHQNSRYSDHIGERFSSLGNTYNSRQLEQSPYLQVPFQSRNSRIPNGWDSWNEIQGGGTDLGMAELLRNERLGFNKYFPGSYDELKFQMPSSGYNRAFGM</sequence>
<keyword evidence="1" id="KW-0862">Zinc</keyword>
<keyword evidence="1" id="KW-0479">Metal-binding</keyword>
<dbReference type="PROSITE" id="PS50102">
    <property type="entry name" value="RRM"/>
    <property type="match status" value="1"/>
</dbReference>
<dbReference type="InterPro" id="IPR039515">
    <property type="entry name" value="NOT4_mRING-HC-C4C4"/>
</dbReference>
<dbReference type="SMART" id="SM00361">
    <property type="entry name" value="RRM_1"/>
    <property type="match status" value="1"/>
</dbReference>
<evidence type="ECO:0000256" key="2">
    <source>
        <dbReference type="PROSITE-ProRule" id="PRU00176"/>
    </source>
</evidence>
<evidence type="ECO:0000313" key="6">
    <source>
        <dbReference type="EMBL" id="KAF6134837.1"/>
    </source>
</evidence>
<dbReference type="GO" id="GO:0016567">
    <property type="term" value="P:protein ubiquitination"/>
    <property type="evidence" value="ECO:0007669"/>
    <property type="project" value="TreeGrafter"/>
</dbReference>
<dbReference type="GO" id="GO:0030014">
    <property type="term" value="C:CCR4-NOT complex"/>
    <property type="evidence" value="ECO:0007669"/>
    <property type="project" value="InterPro"/>
</dbReference>
<dbReference type="InterPro" id="IPR039780">
    <property type="entry name" value="Mot2"/>
</dbReference>
<feature type="compositionally biased region" description="Basic and acidic residues" evidence="3">
    <location>
        <begin position="359"/>
        <end position="378"/>
    </location>
</feature>
<comment type="caution">
    <text evidence="6">The sequence shown here is derived from an EMBL/GenBank/DDBJ whole genome shotgun (WGS) entry which is preliminary data.</text>
</comment>
<feature type="domain" description="RING-type" evidence="4">
    <location>
        <begin position="9"/>
        <end position="57"/>
    </location>
</feature>
<dbReference type="OrthoDB" id="1923159at2759"/>
<dbReference type="InterPro" id="IPR012677">
    <property type="entry name" value="Nucleotide-bd_a/b_plait_sf"/>
</dbReference>
<evidence type="ECO:0008006" key="8">
    <source>
        <dbReference type="Google" id="ProtNLM"/>
    </source>
</evidence>
<feature type="domain" description="RRM" evidence="5">
    <location>
        <begin position="110"/>
        <end position="196"/>
    </location>
</feature>
<evidence type="ECO:0000313" key="7">
    <source>
        <dbReference type="Proteomes" id="UP000541444"/>
    </source>
</evidence>
<dbReference type="CDD" id="cd12438">
    <property type="entry name" value="RRM_CNOT4"/>
    <property type="match status" value="1"/>
</dbReference>
<dbReference type="InterPro" id="IPR000504">
    <property type="entry name" value="RRM_dom"/>
</dbReference>
<organism evidence="6 7">
    <name type="scientific">Kingdonia uniflora</name>
    <dbReference type="NCBI Taxonomy" id="39325"/>
    <lineage>
        <taxon>Eukaryota</taxon>
        <taxon>Viridiplantae</taxon>
        <taxon>Streptophyta</taxon>
        <taxon>Embryophyta</taxon>
        <taxon>Tracheophyta</taxon>
        <taxon>Spermatophyta</taxon>
        <taxon>Magnoliopsida</taxon>
        <taxon>Ranunculales</taxon>
        <taxon>Circaeasteraceae</taxon>
        <taxon>Kingdonia</taxon>
    </lineage>
</organism>
<dbReference type="InterPro" id="IPR034261">
    <property type="entry name" value="CNOT4_RRM"/>
</dbReference>
<dbReference type="GO" id="GO:0008270">
    <property type="term" value="F:zinc ion binding"/>
    <property type="evidence" value="ECO:0007669"/>
    <property type="project" value="UniProtKB-KW"/>
</dbReference>
<dbReference type="Gene3D" id="3.30.70.330">
    <property type="match status" value="1"/>
</dbReference>
<dbReference type="InterPro" id="IPR035979">
    <property type="entry name" value="RBD_domain_sf"/>
</dbReference>
<keyword evidence="1" id="KW-0863">Zinc-finger</keyword>
<dbReference type="AlphaFoldDB" id="A0A7J7KWW7"/>
<name>A0A7J7KWW7_9MAGN</name>
<dbReference type="Gene3D" id="3.30.40.10">
    <property type="entry name" value="Zinc/RING finger domain, C3HC4 (zinc finger)"/>
    <property type="match status" value="1"/>
</dbReference>
<dbReference type="EMBL" id="JACGCM010002827">
    <property type="protein sequence ID" value="KAF6134837.1"/>
    <property type="molecule type" value="Genomic_DNA"/>
</dbReference>
<dbReference type="SUPFAM" id="SSF54928">
    <property type="entry name" value="RNA-binding domain, RBD"/>
    <property type="match status" value="1"/>
</dbReference>
<keyword evidence="7" id="KW-1185">Reference proteome</keyword>
<accession>A0A7J7KWW7</accession>
<evidence type="ECO:0000256" key="3">
    <source>
        <dbReference type="SAM" id="MobiDB-lite"/>
    </source>
</evidence>
<dbReference type="SUPFAM" id="SSF57850">
    <property type="entry name" value="RING/U-box"/>
    <property type="match status" value="1"/>
</dbReference>
<dbReference type="FunFam" id="3.30.40.10:FF:000155">
    <property type="entry name" value="RNA binding (RRM/RBD/RNP motifs) family protein"/>
    <property type="match status" value="1"/>
</dbReference>
<dbReference type="Proteomes" id="UP000541444">
    <property type="component" value="Unassembled WGS sequence"/>
</dbReference>
<dbReference type="CDD" id="cd16618">
    <property type="entry name" value="mRING-HC-C4C4_CNOT4"/>
    <property type="match status" value="1"/>
</dbReference>
<dbReference type="InterPro" id="IPR001841">
    <property type="entry name" value="Znf_RING"/>
</dbReference>
<dbReference type="FunFam" id="3.30.70.330:FF:000161">
    <property type="entry name" value="RNA binding (RRM/RBD/RNP motifs) family protein"/>
    <property type="match status" value="1"/>
</dbReference>
<dbReference type="InterPro" id="IPR013083">
    <property type="entry name" value="Znf_RING/FYVE/PHD"/>
</dbReference>
<dbReference type="PROSITE" id="PS50089">
    <property type="entry name" value="ZF_RING_2"/>
    <property type="match status" value="1"/>
</dbReference>
<dbReference type="SMART" id="SM00360">
    <property type="entry name" value="RRM"/>
    <property type="match status" value="1"/>
</dbReference>
<feature type="region of interest" description="Disordered" evidence="3">
    <location>
        <begin position="359"/>
        <end position="442"/>
    </location>
</feature>